<protein>
    <submittedName>
        <fullName evidence="1">Uncharacterized protein</fullName>
    </submittedName>
</protein>
<proteinExistence type="predicted"/>
<gene>
    <name evidence="1" type="ORF">SDC9_123234</name>
</gene>
<evidence type="ECO:0000313" key="1">
    <source>
        <dbReference type="EMBL" id="MPM76237.1"/>
    </source>
</evidence>
<dbReference type="AlphaFoldDB" id="A0A645CH10"/>
<reference evidence="1" key="1">
    <citation type="submission" date="2019-08" db="EMBL/GenBank/DDBJ databases">
        <authorList>
            <person name="Kucharzyk K."/>
            <person name="Murdoch R.W."/>
            <person name="Higgins S."/>
            <person name="Loffler F."/>
        </authorList>
    </citation>
    <scope>NUCLEOTIDE SEQUENCE</scope>
</reference>
<name>A0A645CH10_9ZZZZ</name>
<sequence>MKARRIARGLDQIGLLIAQHGRERIEHLHDAIQQRFKPLRRRGGYREHLYVRIGSPKAREVFLRLRQVGLVGCDELRNLREQRGKLLELGVDFLKIFNRVAQFAACDVEHMHKHARALDMPEEIVPKPRALRRTFDEAGNIREHKRAVVAGSHAEVGGQRGEMIGRDLRFCGGQHGEDGGFANGGEADEADVRNGLELQLQLILCGLDARLRKTGRLLGCGCELRVAFAAASAVQNDPFLACLAHVGEDGAALQIAHDRADGNADDQRLAVLAAAEFGFARFAILRAIEALKFEIQQRGEMRIGKKHNVSAASAVSAVRPALHDVFFTMEGCVPVSAVSGFDDDSRFIDKLHDLP</sequence>
<organism evidence="1">
    <name type="scientific">bioreactor metagenome</name>
    <dbReference type="NCBI Taxonomy" id="1076179"/>
    <lineage>
        <taxon>unclassified sequences</taxon>
        <taxon>metagenomes</taxon>
        <taxon>ecological metagenomes</taxon>
    </lineage>
</organism>
<accession>A0A645CH10</accession>
<dbReference type="EMBL" id="VSSQ01027150">
    <property type="protein sequence ID" value="MPM76237.1"/>
    <property type="molecule type" value="Genomic_DNA"/>
</dbReference>
<comment type="caution">
    <text evidence="1">The sequence shown here is derived from an EMBL/GenBank/DDBJ whole genome shotgun (WGS) entry which is preliminary data.</text>
</comment>